<dbReference type="AlphaFoldDB" id="A0A9Q3BF15"/>
<keyword evidence="2" id="KW-1185">Reference proteome</keyword>
<gene>
    <name evidence="1" type="ORF">O181_003804</name>
</gene>
<reference evidence="1" key="1">
    <citation type="submission" date="2021-03" db="EMBL/GenBank/DDBJ databases">
        <title>Draft genome sequence of rust myrtle Austropuccinia psidii MF-1, a brazilian biotype.</title>
        <authorList>
            <person name="Quecine M.C."/>
            <person name="Pachon D.M.R."/>
            <person name="Bonatelli M.L."/>
            <person name="Correr F.H."/>
            <person name="Franceschini L.M."/>
            <person name="Leite T.F."/>
            <person name="Margarido G.R.A."/>
            <person name="Almeida C.A."/>
            <person name="Ferrarezi J.A."/>
            <person name="Labate C.A."/>
        </authorList>
    </citation>
    <scope>NUCLEOTIDE SEQUENCE</scope>
    <source>
        <strain evidence="1">MF-1</strain>
    </source>
</reference>
<dbReference type="Proteomes" id="UP000765509">
    <property type="component" value="Unassembled WGS sequence"/>
</dbReference>
<evidence type="ECO:0000313" key="2">
    <source>
        <dbReference type="Proteomes" id="UP000765509"/>
    </source>
</evidence>
<dbReference type="EMBL" id="AVOT02000697">
    <property type="protein sequence ID" value="MBW0464089.1"/>
    <property type="molecule type" value="Genomic_DNA"/>
</dbReference>
<protein>
    <submittedName>
        <fullName evidence="1">Uncharacterized protein</fullName>
    </submittedName>
</protein>
<organism evidence="1 2">
    <name type="scientific">Austropuccinia psidii MF-1</name>
    <dbReference type="NCBI Taxonomy" id="1389203"/>
    <lineage>
        <taxon>Eukaryota</taxon>
        <taxon>Fungi</taxon>
        <taxon>Dikarya</taxon>
        <taxon>Basidiomycota</taxon>
        <taxon>Pucciniomycotina</taxon>
        <taxon>Pucciniomycetes</taxon>
        <taxon>Pucciniales</taxon>
        <taxon>Sphaerophragmiaceae</taxon>
        <taxon>Austropuccinia</taxon>
    </lineage>
</organism>
<proteinExistence type="predicted"/>
<evidence type="ECO:0000313" key="1">
    <source>
        <dbReference type="EMBL" id="MBW0464089.1"/>
    </source>
</evidence>
<comment type="caution">
    <text evidence="1">The sequence shown here is derived from an EMBL/GenBank/DDBJ whole genome shotgun (WGS) entry which is preliminary data.</text>
</comment>
<sequence length="190" mass="22774">MKLNQVTLDNTRKTELWKELTDKEDMYKTEVINLVQGFQHEYRNSQMCSTSKMNDIEQLLHTLSRMSTPLNLNEGTRDSNPIVLDLENSQLKNEFSTSFYNLEPSMGQAHMKEVQKLKEWTHFSGEGDYDHMEFIRVIDMIKEYFELQERLVTEIFNTLFTRSAHRWHIKLRQAHGNQSRNWWKTKIIKK</sequence>
<name>A0A9Q3BF15_9BASI</name>
<accession>A0A9Q3BF15</accession>